<dbReference type="PROSITE" id="PS00108">
    <property type="entry name" value="PROTEIN_KINASE_ST"/>
    <property type="match status" value="1"/>
</dbReference>
<dbReference type="SUPFAM" id="SSF48464">
    <property type="entry name" value="ENTH/VHS domain"/>
    <property type="match status" value="1"/>
</dbReference>
<dbReference type="PROSITE" id="PS00107">
    <property type="entry name" value="PROTEIN_KINASE_ATP"/>
    <property type="match status" value="1"/>
</dbReference>
<sequence length="1085" mass="118504">MHSSNTFKDEPTGRPAAADDAEQEQLMRTIEQAALAMTRAHENDDPGWLMSPKEHRRLRVPQDSVDDGDESFVAEDKRRVNCLTLDQPTTDTVPGVLPATEKRAKDEVDVAAAGVGLEVRRFQCTKSTLALKEATKNDATAQSSKLVDYIVSLTSGSHGMCTDREMCEWLVAQLCDRMETGQIWVMAKTYALLSALLWRGSSTFVAAVHEYGKAMFQVSHIERLIRSTPQENLPGTRLPCSLQPIQSASAAQKSACGKAKPHPECPIQMIKRKACAASYGKGCESGTTDTLSMVEKDMNFFITNVAYMESLCEYRMRHPTLDLAHGEILLTDSLDCTAKTDPASAAELKKTHLPTVWKDLVDDTLELMKAIASTDTQIPTNGLATAAATSRVRESVLLYQVACRALARMLHAVITVSHTLVASIQAGLQVPSSNLAPSGAASKPPSGSFTSNLLGAAFDPSVLDYSLTPDMSHAFVADYYYAIYQFNRTVNMLRTYCQTASHLDAETSKKALAAFKLLPEDSIVALKKSRTVFEHPECSATIGRLFRAAQRSAAMRESDAGSDVLSSLPSEFDAASRATETSPMSDEEVQRSMLAVYKFHLDHEEEKERMLNAQVDTVCSLFDEAEAKALHCIFKTGVDRLWEQWRDFMNNGAAAAEKALMSSNNSAKPTDSNTLGLSSSDNAASGDRSSGKQSSTIDSLTKSSTYILRSLPFSVRAKGSPNVKSDVISVNRSSLENSTESAIDALLLEDDVVVICNEECSCNDKLKLIDRFQVLMDVPLGEGSYGKVYRAWDEVVGCYLAAKELQLDASKAHNVAVREVLQEYTVLTELSHPNIVRVVAFMVLKQTARIYMEWMPSGSLQDVLRHHPRGMLRESVVRRYARDVLSGLAFLHSRGVIHRDVKPGNMLLSSDGAVKLTDFGTSLVLSGNSRTLESNAVTGTAAYMAPECVQGTYSSASDIWSFGCSLVQLISGNVPWCSPFTGSMPEPIALLFKIGSLDDATHLERPHDVLKDAVQAGRVDDDLTTNPSSVPSSEVEAEEAGPKKPSSKDGVDAELLNMLDSIFVVDRKKRPSASELLQHPFFKMV</sequence>
<evidence type="ECO:0000256" key="6">
    <source>
        <dbReference type="PROSITE-ProRule" id="PRU10141"/>
    </source>
</evidence>
<dbReference type="SUPFAM" id="SSF56112">
    <property type="entry name" value="Protein kinase-like (PK-like)"/>
    <property type="match status" value="1"/>
</dbReference>
<dbReference type="RefSeq" id="XP_015654561.1">
    <property type="nucleotide sequence ID" value="XM_015806690.1"/>
</dbReference>
<dbReference type="Gene3D" id="1.10.510.10">
    <property type="entry name" value="Transferase(Phosphotransferase) domain 1"/>
    <property type="match status" value="1"/>
</dbReference>
<evidence type="ECO:0000256" key="1">
    <source>
        <dbReference type="ARBA" id="ARBA00022527"/>
    </source>
</evidence>
<dbReference type="PANTHER" id="PTHR11584">
    <property type="entry name" value="SERINE/THREONINE PROTEIN KINASE"/>
    <property type="match status" value="1"/>
</dbReference>
<evidence type="ECO:0000256" key="3">
    <source>
        <dbReference type="ARBA" id="ARBA00022741"/>
    </source>
</evidence>
<evidence type="ECO:0000256" key="7">
    <source>
        <dbReference type="SAM" id="MobiDB-lite"/>
    </source>
</evidence>
<dbReference type="GO" id="GO:0004674">
    <property type="term" value="F:protein serine/threonine kinase activity"/>
    <property type="evidence" value="ECO:0007669"/>
    <property type="project" value="UniProtKB-KW"/>
</dbReference>
<name>A0A0M9FU81_LEPPY</name>
<feature type="domain" description="Protein kinase" evidence="8">
    <location>
        <begin position="774"/>
        <end position="1082"/>
    </location>
</feature>
<protein>
    <recommendedName>
        <fullName evidence="8">Protein kinase domain-containing protein</fullName>
    </recommendedName>
</protein>
<dbReference type="InterPro" id="IPR008942">
    <property type="entry name" value="ENTH_VHS"/>
</dbReference>
<dbReference type="OrthoDB" id="262201at2759"/>
<accession>A0A0M9FU81</accession>
<feature type="region of interest" description="Disordered" evidence="7">
    <location>
        <begin position="1017"/>
        <end position="1052"/>
    </location>
</feature>
<comment type="caution">
    <text evidence="9">The sequence shown here is derived from an EMBL/GenBank/DDBJ whole genome shotgun (WGS) entry which is preliminary data.</text>
</comment>
<dbReference type="Gene3D" id="3.30.200.20">
    <property type="entry name" value="Phosphorylase Kinase, domain 1"/>
    <property type="match status" value="1"/>
</dbReference>
<dbReference type="Proteomes" id="UP000037923">
    <property type="component" value="Unassembled WGS sequence"/>
</dbReference>
<evidence type="ECO:0000256" key="2">
    <source>
        <dbReference type="ARBA" id="ARBA00022679"/>
    </source>
</evidence>
<dbReference type="AlphaFoldDB" id="A0A0M9FU81"/>
<dbReference type="InterPro" id="IPR008271">
    <property type="entry name" value="Ser/Thr_kinase_AS"/>
</dbReference>
<dbReference type="InterPro" id="IPR000719">
    <property type="entry name" value="Prot_kinase_dom"/>
</dbReference>
<dbReference type="InterPro" id="IPR017441">
    <property type="entry name" value="Protein_kinase_ATP_BS"/>
</dbReference>
<dbReference type="Pfam" id="PF00069">
    <property type="entry name" value="Pkinase"/>
    <property type="match status" value="1"/>
</dbReference>
<proteinExistence type="predicted"/>
<evidence type="ECO:0000259" key="8">
    <source>
        <dbReference type="PROSITE" id="PS50011"/>
    </source>
</evidence>
<feature type="compositionally biased region" description="Basic and acidic residues" evidence="7">
    <location>
        <begin position="1040"/>
        <end position="1051"/>
    </location>
</feature>
<feature type="binding site" evidence="6">
    <location>
        <position position="803"/>
    </location>
    <ligand>
        <name>ATP</name>
        <dbReference type="ChEBI" id="CHEBI:30616"/>
    </ligand>
</feature>
<keyword evidence="2" id="KW-0808">Transferase</keyword>
<evidence type="ECO:0000256" key="5">
    <source>
        <dbReference type="ARBA" id="ARBA00022840"/>
    </source>
</evidence>
<dbReference type="VEuPathDB" id="TriTrypDB:LpyrH10_21_0280"/>
<dbReference type="EMBL" id="LGTL01000021">
    <property type="protein sequence ID" value="KPA76122.1"/>
    <property type="molecule type" value="Genomic_DNA"/>
</dbReference>
<evidence type="ECO:0000313" key="10">
    <source>
        <dbReference type="Proteomes" id="UP000037923"/>
    </source>
</evidence>
<evidence type="ECO:0000256" key="4">
    <source>
        <dbReference type="ARBA" id="ARBA00022777"/>
    </source>
</evidence>
<keyword evidence="5 6" id="KW-0067">ATP-binding</keyword>
<feature type="region of interest" description="Disordered" evidence="7">
    <location>
        <begin position="660"/>
        <end position="697"/>
    </location>
</feature>
<feature type="compositionally biased region" description="Polar residues" evidence="7">
    <location>
        <begin position="661"/>
        <end position="697"/>
    </location>
</feature>
<gene>
    <name evidence="9" type="ORF">ABB37_07892</name>
</gene>
<dbReference type="PROSITE" id="PS50011">
    <property type="entry name" value="PROTEIN_KINASE_DOM"/>
    <property type="match status" value="1"/>
</dbReference>
<reference evidence="9 10" key="1">
    <citation type="submission" date="2015-07" db="EMBL/GenBank/DDBJ databases">
        <title>High-quality genome of monoxenous trypanosomatid Leptomonas pyrrhocoris.</title>
        <authorList>
            <person name="Flegontov P."/>
            <person name="Butenko A."/>
            <person name="Firsov S."/>
            <person name="Vlcek C."/>
            <person name="Logacheva M.D."/>
            <person name="Field M."/>
            <person name="Filatov D."/>
            <person name="Flegontova O."/>
            <person name="Gerasimov E."/>
            <person name="Jackson A.P."/>
            <person name="Kelly S."/>
            <person name="Opperdoes F."/>
            <person name="O'Reilly A."/>
            <person name="Votypka J."/>
            <person name="Yurchenko V."/>
            <person name="Lukes J."/>
        </authorList>
    </citation>
    <scope>NUCLEOTIDE SEQUENCE [LARGE SCALE GENOMIC DNA]</scope>
    <source>
        <strain evidence="9">H10</strain>
    </source>
</reference>
<dbReference type="EMBL" id="LGTL01000021">
    <property type="protein sequence ID" value="KPA76123.1"/>
    <property type="molecule type" value="Genomic_DNA"/>
</dbReference>
<dbReference type="SMART" id="SM00220">
    <property type="entry name" value="S_TKc"/>
    <property type="match status" value="1"/>
</dbReference>
<dbReference type="InterPro" id="IPR011009">
    <property type="entry name" value="Kinase-like_dom_sf"/>
</dbReference>
<feature type="region of interest" description="Disordered" evidence="7">
    <location>
        <begin position="1"/>
        <end position="23"/>
    </location>
</feature>
<keyword evidence="1" id="KW-0723">Serine/threonine-protein kinase</keyword>
<evidence type="ECO:0000313" key="9">
    <source>
        <dbReference type="EMBL" id="KPA76123.1"/>
    </source>
</evidence>
<keyword evidence="10" id="KW-1185">Reference proteome</keyword>
<dbReference type="GO" id="GO:0005524">
    <property type="term" value="F:ATP binding"/>
    <property type="evidence" value="ECO:0007669"/>
    <property type="project" value="UniProtKB-UniRule"/>
</dbReference>
<dbReference type="PANTHER" id="PTHR11584:SF369">
    <property type="entry name" value="MITOGEN-ACTIVATED PROTEIN KINASE KINASE KINASE 19-RELATED"/>
    <property type="match status" value="1"/>
</dbReference>
<dbReference type="GeneID" id="26908177"/>
<dbReference type="RefSeq" id="XP_015654562.1">
    <property type="nucleotide sequence ID" value="XM_015806691.1"/>
</dbReference>
<keyword evidence="4" id="KW-0418">Kinase</keyword>
<organism evidence="9 10">
    <name type="scientific">Leptomonas pyrrhocoris</name>
    <name type="common">Firebug parasite</name>
    <dbReference type="NCBI Taxonomy" id="157538"/>
    <lineage>
        <taxon>Eukaryota</taxon>
        <taxon>Discoba</taxon>
        <taxon>Euglenozoa</taxon>
        <taxon>Kinetoplastea</taxon>
        <taxon>Metakinetoplastina</taxon>
        <taxon>Trypanosomatida</taxon>
        <taxon>Trypanosomatidae</taxon>
        <taxon>Leishmaniinae</taxon>
        <taxon>Leptomonas</taxon>
    </lineage>
</organism>
<keyword evidence="3 6" id="KW-0547">Nucleotide-binding</keyword>
<dbReference type="OMA" id="CTEKEMC"/>